<reference evidence="1 2" key="1">
    <citation type="submission" date="2018-03" db="EMBL/GenBank/DDBJ databases">
        <title>Genomic Encyclopedia of Archaeal and Bacterial Type Strains, Phase II (KMG-II): from individual species to whole genera.</title>
        <authorList>
            <person name="Goeker M."/>
        </authorList>
    </citation>
    <scope>NUCLEOTIDE SEQUENCE [LARGE SCALE GENOMIC DNA]</scope>
    <source>
        <strain evidence="1 2">DSM 17586</strain>
    </source>
</reference>
<name>A0A2P8EK35_9GAMM</name>
<evidence type="ECO:0000313" key="1">
    <source>
        <dbReference type="EMBL" id="PSL09794.1"/>
    </source>
</evidence>
<gene>
    <name evidence="1" type="ORF">CLV44_12913</name>
</gene>
<comment type="caution">
    <text evidence="1">The sequence shown here is derived from an EMBL/GenBank/DDBJ whole genome shotgun (WGS) entry which is preliminary data.</text>
</comment>
<dbReference type="InterPro" id="IPR007487">
    <property type="entry name" value="ABC_transpt-TYRBP-like"/>
</dbReference>
<keyword evidence="2" id="KW-1185">Reference proteome</keyword>
<sequence length="315" mass="34533">MISGMQSINRVTRYLSTRLVAGILLCLLPIAVRADNALLVLSDFSPSYNQVQDAIQTTAQKPPRVATLDTLTVADSRTPIILAVGSRACEQMLSRYHPDTRLLCSFLPSTAFQRMQEQLLPEQRHANISAIFIDQPLRRQIQLARLIKPEAKTLGSALGNNSRSLHTELEAGSLGQGFDLQLAYLSALDNPVELLTPVIANSDIFLVIPDSSVFNRAISKWLLYLSLRHQVPVVGFSASYTNAGATASVHSSATQIGLQTGEWLNRLYANEPLPPPSYPAYYDVSINPVAARTLKLVLPSPEALEQQLLQIEAGY</sequence>
<dbReference type="Gene3D" id="3.40.50.2300">
    <property type="match status" value="1"/>
</dbReference>
<dbReference type="OrthoDB" id="9178917at2"/>
<dbReference type="EMBL" id="PYGI01000029">
    <property type="protein sequence ID" value="PSL09794.1"/>
    <property type="molecule type" value="Genomic_DNA"/>
</dbReference>
<dbReference type="PANTHER" id="PTHR35271:SF1">
    <property type="entry name" value="ABC TRANSPORTER, SUBSTRATE-BINDING LIPOPROTEIN"/>
    <property type="match status" value="1"/>
</dbReference>
<proteinExistence type="predicted"/>
<organism evidence="1 2">
    <name type="scientific">Marinobacterium halophilum</name>
    <dbReference type="NCBI Taxonomy" id="267374"/>
    <lineage>
        <taxon>Bacteria</taxon>
        <taxon>Pseudomonadati</taxon>
        <taxon>Pseudomonadota</taxon>
        <taxon>Gammaproteobacteria</taxon>
        <taxon>Oceanospirillales</taxon>
        <taxon>Oceanospirillaceae</taxon>
        <taxon>Marinobacterium</taxon>
    </lineage>
</organism>
<protein>
    <submittedName>
        <fullName evidence="1">ABC transporter substrate binding protein</fullName>
    </submittedName>
</protein>
<accession>A0A2P8EK35</accession>
<dbReference type="PANTHER" id="PTHR35271">
    <property type="entry name" value="ABC TRANSPORTER, SUBSTRATE-BINDING LIPOPROTEIN-RELATED"/>
    <property type="match status" value="1"/>
</dbReference>
<dbReference type="Proteomes" id="UP000242133">
    <property type="component" value="Unassembled WGS sequence"/>
</dbReference>
<evidence type="ECO:0000313" key="2">
    <source>
        <dbReference type="Proteomes" id="UP000242133"/>
    </source>
</evidence>
<dbReference type="AlphaFoldDB" id="A0A2P8EK35"/>